<dbReference type="EMBL" id="VYKK01000008">
    <property type="protein sequence ID" value="KAA9005389.1"/>
    <property type="molecule type" value="Genomic_DNA"/>
</dbReference>
<evidence type="ECO:0000313" key="12">
    <source>
        <dbReference type="Proteomes" id="UP000367750"/>
    </source>
</evidence>
<name>A0A5J5GB96_9BACL</name>
<feature type="transmembrane region" description="Helical" evidence="8">
    <location>
        <begin position="396"/>
        <end position="418"/>
    </location>
</feature>
<evidence type="ECO:0000256" key="5">
    <source>
        <dbReference type="ARBA" id="ARBA00029447"/>
    </source>
</evidence>
<dbReference type="PANTHER" id="PTHR32089">
    <property type="entry name" value="METHYL-ACCEPTING CHEMOTAXIS PROTEIN MCPB"/>
    <property type="match status" value="1"/>
</dbReference>
<keyword evidence="12" id="KW-1185">Reference proteome</keyword>
<dbReference type="CDD" id="cd06225">
    <property type="entry name" value="HAMP"/>
    <property type="match status" value="1"/>
</dbReference>
<evidence type="ECO:0000256" key="7">
    <source>
        <dbReference type="SAM" id="MobiDB-lite"/>
    </source>
</evidence>
<dbReference type="Gene3D" id="1.10.287.950">
    <property type="entry name" value="Methyl-accepting chemotaxis protein"/>
    <property type="match status" value="1"/>
</dbReference>
<feature type="compositionally biased region" description="Basic residues" evidence="7">
    <location>
        <begin position="32"/>
        <end position="43"/>
    </location>
</feature>
<gene>
    <name evidence="11" type="ORF">F4V43_07920</name>
</gene>
<evidence type="ECO:0000259" key="10">
    <source>
        <dbReference type="PROSITE" id="PS50885"/>
    </source>
</evidence>
<reference evidence="11 12" key="1">
    <citation type="submission" date="2019-09" db="EMBL/GenBank/DDBJ databases">
        <title>Bacillus ochoae sp. nov., Paenibacillus whitsoniae sp. nov., Paenibacillus spiritus sp. nov. Isolated from the Mars Exploration Rover during spacecraft assembly.</title>
        <authorList>
            <person name="Seuylemezian A."/>
            <person name="Vaishampayan P."/>
        </authorList>
    </citation>
    <scope>NUCLEOTIDE SEQUENCE [LARGE SCALE GENOMIC DNA]</scope>
    <source>
        <strain evidence="11 12">MER_111</strain>
    </source>
</reference>
<dbReference type="CDD" id="cd18774">
    <property type="entry name" value="PDC2_HK_sensor"/>
    <property type="match status" value="1"/>
</dbReference>
<keyword evidence="8" id="KW-0812">Transmembrane</keyword>
<proteinExistence type="inferred from homology"/>
<dbReference type="GO" id="GO:0005886">
    <property type="term" value="C:plasma membrane"/>
    <property type="evidence" value="ECO:0007669"/>
    <property type="project" value="UniProtKB-SubCell"/>
</dbReference>
<dbReference type="Gene3D" id="3.30.450.20">
    <property type="entry name" value="PAS domain"/>
    <property type="match status" value="1"/>
</dbReference>
<evidence type="ECO:0000256" key="2">
    <source>
        <dbReference type="ARBA" id="ARBA00022475"/>
    </source>
</evidence>
<keyword evidence="4 6" id="KW-0807">Transducer</keyword>
<keyword evidence="2" id="KW-1003">Cell membrane</keyword>
<dbReference type="Gene3D" id="6.10.340.10">
    <property type="match status" value="1"/>
</dbReference>
<dbReference type="InterPro" id="IPR003660">
    <property type="entry name" value="HAMP_dom"/>
</dbReference>
<dbReference type="Pfam" id="PF00672">
    <property type="entry name" value="HAMP"/>
    <property type="match status" value="1"/>
</dbReference>
<dbReference type="SUPFAM" id="SSF58104">
    <property type="entry name" value="Methyl-accepting chemotaxis protein (MCP) signaling domain"/>
    <property type="match status" value="1"/>
</dbReference>
<dbReference type="InterPro" id="IPR004089">
    <property type="entry name" value="MCPsignal_dom"/>
</dbReference>
<dbReference type="PANTHER" id="PTHR32089:SF112">
    <property type="entry name" value="LYSOZYME-LIKE PROTEIN-RELATED"/>
    <property type="match status" value="1"/>
</dbReference>
<dbReference type="SMART" id="SM00304">
    <property type="entry name" value="HAMP"/>
    <property type="match status" value="1"/>
</dbReference>
<evidence type="ECO:0000256" key="4">
    <source>
        <dbReference type="ARBA" id="ARBA00023224"/>
    </source>
</evidence>
<comment type="caution">
    <text evidence="11">The sequence shown here is derived from an EMBL/GenBank/DDBJ whole genome shotgun (WGS) entry which is preliminary data.</text>
</comment>
<dbReference type="AlphaFoldDB" id="A0A5J5GB96"/>
<dbReference type="Pfam" id="PF00015">
    <property type="entry name" value="MCPsignal"/>
    <property type="match status" value="1"/>
</dbReference>
<organism evidence="11 12">
    <name type="scientific">Paenibacillus spiritus</name>
    <dbReference type="NCBI Taxonomy" id="2496557"/>
    <lineage>
        <taxon>Bacteria</taxon>
        <taxon>Bacillati</taxon>
        <taxon>Bacillota</taxon>
        <taxon>Bacilli</taxon>
        <taxon>Bacillales</taxon>
        <taxon>Paenibacillaceae</taxon>
        <taxon>Paenibacillus</taxon>
    </lineage>
</organism>
<feature type="transmembrane region" description="Helical" evidence="8">
    <location>
        <begin position="98"/>
        <end position="120"/>
    </location>
</feature>
<feature type="domain" description="HAMP" evidence="10">
    <location>
        <begin position="415"/>
        <end position="467"/>
    </location>
</feature>
<evidence type="ECO:0000259" key="9">
    <source>
        <dbReference type="PROSITE" id="PS50111"/>
    </source>
</evidence>
<protein>
    <submittedName>
        <fullName evidence="11">Methyl-accepting chemotaxis protein</fullName>
    </submittedName>
</protein>
<feature type="transmembrane region" description="Helical" evidence="8">
    <location>
        <begin position="6"/>
        <end position="25"/>
    </location>
</feature>
<dbReference type="OrthoDB" id="9760371at2"/>
<feature type="region of interest" description="Disordered" evidence="7">
    <location>
        <begin position="28"/>
        <end position="49"/>
    </location>
</feature>
<evidence type="ECO:0000256" key="3">
    <source>
        <dbReference type="ARBA" id="ARBA00023136"/>
    </source>
</evidence>
<evidence type="ECO:0000256" key="8">
    <source>
        <dbReference type="SAM" id="Phobius"/>
    </source>
</evidence>
<evidence type="ECO:0000313" key="11">
    <source>
        <dbReference type="EMBL" id="KAA9005389.1"/>
    </source>
</evidence>
<keyword evidence="8" id="KW-1133">Transmembrane helix</keyword>
<comment type="subcellular location">
    <subcellularLocation>
        <location evidence="1">Cell membrane</location>
    </subcellularLocation>
</comment>
<evidence type="ECO:0000256" key="6">
    <source>
        <dbReference type="PROSITE-ProRule" id="PRU00284"/>
    </source>
</evidence>
<feature type="domain" description="Methyl-accepting transducer" evidence="9">
    <location>
        <begin position="486"/>
        <end position="743"/>
    </location>
</feature>
<dbReference type="PROSITE" id="PS50885">
    <property type="entry name" value="HAMP"/>
    <property type="match status" value="1"/>
</dbReference>
<accession>A0A5J5GB96</accession>
<dbReference type="PROSITE" id="PS50111">
    <property type="entry name" value="CHEMOTAXIS_TRANSDUC_2"/>
    <property type="match status" value="1"/>
</dbReference>
<evidence type="ECO:0000256" key="1">
    <source>
        <dbReference type="ARBA" id="ARBA00004236"/>
    </source>
</evidence>
<dbReference type="SMART" id="SM00283">
    <property type="entry name" value="MA"/>
    <property type="match status" value="1"/>
</dbReference>
<keyword evidence="3 8" id="KW-0472">Membrane</keyword>
<comment type="similarity">
    <text evidence="5">Belongs to the methyl-accepting chemotaxis (MCP) protein family.</text>
</comment>
<sequence length="772" mass="83898">MCRYIIITLSMAKLYIIGQVTVVGVQRDNKRESRKQRKGKSAHPLRDNEVNPVRAIDPKTTGENADNRMPGKGGAVRRVLDGSIRQARRANPVKSVGVKLFLIFLCSIVVVVLLLGVISYDKAKNTIKANVSEANRQTIVQTSEKLDIMLNLYEKLALQIFFDPQVQEKLTALRNSATPYDQFVAIDAIEKKLVTQTTSDKMIVGISIIPEDTKFPVMSGGASKLLKEDPRDAEWFKNLQTKVKDYKPVFREDFKNPYYWFPASAAEKGNTSIALMRTLKNTADAANYTVLFELNNTLFEDSFKSVSLGDGSRIQLVSGDGTVVASNVPEEDAQVSKFTFIAGSKTDNASREEKDPKGNSVLAVFNPLQKADWKLAGTVPLKQLVEPAKPILQTTFIAAGAAALLAALLGFWMVRMIARPLARLKDLMIEGAKGDLRVRTEYVSRDEIGQLSASFNEMMGRITELVSQTNETAKDVLETAGELAGASRKTASSAKEIAVATEEIAGGAGSLALEAERGNELTDLITRQMNAVIAANHEMDGAAREVGESSVKGVTQLEELFGKTGRTGEEIQALAVKMDHLKSTASSVMKVLDVMKNITQQTNILSLNATIEAARAGEAGRGFMVVADEIRGLADQSKKSIALVAEITDNIMNEMNATLAVLDNVKPQFESQMSSVKNTSELFVSVQNQMENFIESLGLVTESIGSLSQSQTVLSESMSNVSAVAEQSSATSEEVASLSNEQQSISDQLVALSTKLESVSGQLKDKLSLFKV</sequence>
<dbReference type="GO" id="GO:0007165">
    <property type="term" value="P:signal transduction"/>
    <property type="evidence" value="ECO:0007669"/>
    <property type="project" value="UniProtKB-KW"/>
</dbReference>
<dbReference type="Proteomes" id="UP000367750">
    <property type="component" value="Unassembled WGS sequence"/>
</dbReference>